<evidence type="ECO:0000256" key="2">
    <source>
        <dbReference type="ARBA" id="ARBA00022448"/>
    </source>
</evidence>
<evidence type="ECO:0000256" key="5">
    <source>
        <dbReference type="ARBA" id="ARBA00023136"/>
    </source>
</evidence>
<organism evidence="10 11">
    <name type="scientific">Terriglobus albidus</name>
    <dbReference type="NCBI Taxonomy" id="1592106"/>
    <lineage>
        <taxon>Bacteria</taxon>
        <taxon>Pseudomonadati</taxon>
        <taxon>Acidobacteriota</taxon>
        <taxon>Terriglobia</taxon>
        <taxon>Terriglobales</taxon>
        <taxon>Acidobacteriaceae</taxon>
        <taxon>Terriglobus</taxon>
    </lineage>
</organism>
<dbReference type="Pfam" id="PF25183">
    <property type="entry name" value="OMP_b-brl_4"/>
    <property type="match status" value="1"/>
</dbReference>
<dbReference type="GO" id="GO:0009279">
    <property type="term" value="C:cell outer membrane"/>
    <property type="evidence" value="ECO:0007669"/>
    <property type="project" value="UniProtKB-SubCell"/>
</dbReference>
<dbReference type="InterPro" id="IPR057601">
    <property type="entry name" value="Oar-like_b-barrel"/>
</dbReference>
<evidence type="ECO:0000313" key="10">
    <source>
        <dbReference type="EMBL" id="QEE29721.1"/>
    </source>
</evidence>
<keyword evidence="6" id="KW-0998">Cell outer membrane</keyword>
<dbReference type="SUPFAM" id="SSF56935">
    <property type="entry name" value="Porins"/>
    <property type="match status" value="1"/>
</dbReference>
<evidence type="ECO:0000256" key="6">
    <source>
        <dbReference type="ARBA" id="ARBA00023237"/>
    </source>
</evidence>
<gene>
    <name evidence="10" type="ORF">FTW19_18065</name>
</gene>
<dbReference type="RefSeq" id="WP_147648991.1">
    <property type="nucleotide sequence ID" value="NZ_CP042806.1"/>
</dbReference>
<evidence type="ECO:0000313" key="11">
    <source>
        <dbReference type="Proteomes" id="UP000321820"/>
    </source>
</evidence>
<keyword evidence="3" id="KW-1134">Transmembrane beta strand</keyword>
<feature type="chain" id="PRO_5022784592" evidence="8">
    <location>
        <begin position="25"/>
        <end position="1088"/>
    </location>
</feature>
<keyword evidence="10" id="KW-0675">Receptor</keyword>
<keyword evidence="11" id="KW-1185">Reference proteome</keyword>
<dbReference type="EMBL" id="CP042806">
    <property type="protein sequence ID" value="QEE29721.1"/>
    <property type="molecule type" value="Genomic_DNA"/>
</dbReference>
<feature type="region of interest" description="Disordered" evidence="7">
    <location>
        <begin position="939"/>
        <end position="962"/>
    </location>
</feature>
<dbReference type="PANTHER" id="PTHR30069">
    <property type="entry name" value="TONB-DEPENDENT OUTER MEMBRANE RECEPTOR"/>
    <property type="match status" value="1"/>
</dbReference>
<keyword evidence="8" id="KW-0732">Signal</keyword>
<evidence type="ECO:0000259" key="9">
    <source>
        <dbReference type="Pfam" id="PF25183"/>
    </source>
</evidence>
<feature type="compositionally biased region" description="Polar residues" evidence="7">
    <location>
        <begin position="939"/>
        <end position="950"/>
    </location>
</feature>
<evidence type="ECO:0000256" key="3">
    <source>
        <dbReference type="ARBA" id="ARBA00022452"/>
    </source>
</evidence>
<feature type="domain" description="TonB-dependent transporter Oar-like beta-barrel" evidence="9">
    <location>
        <begin position="239"/>
        <end position="1065"/>
    </location>
</feature>
<dbReference type="Proteomes" id="UP000321820">
    <property type="component" value="Chromosome"/>
</dbReference>
<dbReference type="GO" id="GO:0044718">
    <property type="term" value="P:siderophore transmembrane transport"/>
    <property type="evidence" value="ECO:0007669"/>
    <property type="project" value="TreeGrafter"/>
</dbReference>
<evidence type="ECO:0000256" key="8">
    <source>
        <dbReference type="SAM" id="SignalP"/>
    </source>
</evidence>
<reference evidence="10 11" key="1">
    <citation type="submission" date="2019-08" db="EMBL/GenBank/DDBJ databases">
        <title>Complete genome sequence of Terriglobus albidus strain ORNL.</title>
        <authorList>
            <person name="Podar M."/>
        </authorList>
    </citation>
    <scope>NUCLEOTIDE SEQUENCE [LARGE SCALE GENOMIC DNA]</scope>
    <source>
        <strain evidence="10 11">ORNL</strain>
    </source>
</reference>
<evidence type="ECO:0000256" key="1">
    <source>
        <dbReference type="ARBA" id="ARBA00004571"/>
    </source>
</evidence>
<sequence length="1088" mass="116892">MRITRFFRSIVASLFVLLTVSLSAQTFRGGIAGTVLDSTGAVVPHAKITLLGQDTGLTRGTESTGDGTYSFQDLPLGKYSITISAPGFSETKITDVETRPGEVYALSPKLSVATNNLVVEVNAADVAIDTVSSTNTSVVNSRAVANIPLNGRDFTQLIKITPGVNGAGSINGARTNQNNWQIDGVDNNDIFHNSQGSNQGGVSGVAGVTLPIEAIDQFSVQSQGNAEVGRNGGGAVNMVVKSGTNLFHGSAYYYLRNEYFAAKSQMLGDAVRKPKIRNNQFGGSLGGPIKRDKLFFFVNYERQKYIIGASGAATEPTDQWVNQATALLNKHNVPVNPTFVNVLQTLWPRGNKPGAATVGNYVDPRPQSGYSDNSVGKIDWNINSKQTLSVRAFIGTGRQLGLSDPPIWEYYQVAPTHVHNYAVTHNWMLTDHLSNQALIGVNYFGQTFNDNVHNQNIPALGFNTGVTNPSLYGAPNIKITGFDNVGPTPPLGRQDYTGHVTDTATLVWGKHQFRFGGEFRRNYMNLLYQRSVRGSYAFDGTSSATQATSTACGSCTPYTTEGDANTRALADFLAGYAANGSIVRGVLQRDVFVNQWDIFAQDQYQVSPALTLNYGVRWDYSGPVYSTNGTFSNFNPNAASGFSIVGQDIDTLYPRRYTNVAPRFGFSSKVSNKLVVRGTYGLFFDLPNLNGFFDNRPGNNAAVGVQANNIGASPVFTASKTTAFTIATGVDPLPSAATSAFGVATVSKDFKNAYLQNYNLNLEYQLSRNTVAQVGYVGSVGRHLFNVRDINQAQPSATPSASVCTSNPVTCTSFQQSSRPYFSKFPLFTAINQFESSGGSNYSSLQASVRTSNFHNLTAQASYTYGHALDNVSGTRNFAPQNSLNLPAEYGTADFDIKHTFNGYVVYSIPEFSSRLKALSSGWEVNSFMTFFSGSALTPKAGSNRSGTGENQDRATLVGDPYNTNRTVTAATSATANKTVQWLSASAFTLPALGTFSPTTRGTVRGPGFGTVDASVVKNTTLHENVRLQLRAEMFNIFNRLNLAKPSVSNPTSSNFGKSTTTVGDALGAPGLGSGEPFNMQFAAKIVF</sequence>
<dbReference type="PANTHER" id="PTHR30069:SF46">
    <property type="entry name" value="OAR PROTEIN"/>
    <property type="match status" value="1"/>
</dbReference>
<dbReference type="Gene3D" id="2.40.170.20">
    <property type="entry name" value="TonB-dependent receptor, beta-barrel domain"/>
    <property type="match status" value="1"/>
</dbReference>
<evidence type="ECO:0000256" key="4">
    <source>
        <dbReference type="ARBA" id="ARBA00022692"/>
    </source>
</evidence>
<keyword evidence="5" id="KW-0472">Membrane</keyword>
<dbReference type="InterPro" id="IPR039426">
    <property type="entry name" value="TonB-dep_rcpt-like"/>
</dbReference>
<dbReference type="InterPro" id="IPR008969">
    <property type="entry name" value="CarboxyPept-like_regulatory"/>
</dbReference>
<dbReference type="AlphaFoldDB" id="A0A5B9EH16"/>
<dbReference type="Pfam" id="PF13620">
    <property type="entry name" value="CarboxypepD_reg"/>
    <property type="match status" value="1"/>
</dbReference>
<protein>
    <submittedName>
        <fullName evidence="10">TonB-dependent receptor</fullName>
    </submittedName>
</protein>
<dbReference type="InterPro" id="IPR036942">
    <property type="entry name" value="Beta-barrel_TonB_sf"/>
</dbReference>
<accession>A0A5B9EH16</accession>
<keyword evidence="2" id="KW-0813">Transport</keyword>
<dbReference type="GO" id="GO:0015344">
    <property type="term" value="F:siderophore uptake transmembrane transporter activity"/>
    <property type="evidence" value="ECO:0007669"/>
    <property type="project" value="TreeGrafter"/>
</dbReference>
<feature type="signal peptide" evidence="8">
    <location>
        <begin position="1"/>
        <end position="24"/>
    </location>
</feature>
<dbReference type="SUPFAM" id="SSF49464">
    <property type="entry name" value="Carboxypeptidase regulatory domain-like"/>
    <property type="match status" value="1"/>
</dbReference>
<keyword evidence="4" id="KW-0812">Transmembrane</keyword>
<dbReference type="KEGG" id="talb:FTW19_18065"/>
<evidence type="ECO:0000256" key="7">
    <source>
        <dbReference type="SAM" id="MobiDB-lite"/>
    </source>
</evidence>
<dbReference type="Gene3D" id="2.60.40.1120">
    <property type="entry name" value="Carboxypeptidase-like, regulatory domain"/>
    <property type="match status" value="1"/>
</dbReference>
<comment type="subcellular location">
    <subcellularLocation>
        <location evidence="1">Cell outer membrane</location>
        <topology evidence="1">Multi-pass membrane protein</topology>
    </subcellularLocation>
</comment>
<proteinExistence type="predicted"/>
<name>A0A5B9EH16_9BACT</name>
<dbReference type="OrthoDB" id="97893at2"/>